<dbReference type="AlphaFoldDB" id="A0AAD9D3Z9"/>
<evidence type="ECO:0000313" key="3">
    <source>
        <dbReference type="EMBL" id="KAK1732238.1"/>
    </source>
</evidence>
<reference evidence="3" key="1">
    <citation type="submission" date="2023-06" db="EMBL/GenBank/DDBJ databases">
        <title>Survivors Of The Sea: Transcriptome response of Skeletonema marinoi to long-term dormancy.</title>
        <authorList>
            <person name="Pinder M.I.M."/>
            <person name="Kourtchenko O."/>
            <person name="Robertson E.K."/>
            <person name="Larsson T."/>
            <person name="Maumus F."/>
            <person name="Osuna-Cruz C.M."/>
            <person name="Vancaester E."/>
            <person name="Stenow R."/>
            <person name="Vandepoele K."/>
            <person name="Ploug H."/>
            <person name="Bruchert V."/>
            <person name="Godhe A."/>
            <person name="Topel M."/>
        </authorList>
    </citation>
    <scope>NUCLEOTIDE SEQUENCE</scope>
    <source>
        <strain evidence="3">R05AC</strain>
    </source>
</reference>
<protein>
    <submittedName>
        <fullName evidence="3">Uncharacterized protein</fullName>
    </submittedName>
</protein>
<evidence type="ECO:0000256" key="1">
    <source>
        <dbReference type="SAM" id="MobiDB-lite"/>
    </source>
</evidence>
<dbReference type="EMBL" id="JATAAI010000078">
    <property type="protein sequence ID" value="KAK1732238.1"/>
    <property type="molecule type" value="Genomic_DNA"/>
</dbReference>
<comment type="caution">
    <text evidence="3">The sequence shown here is derived from an EMBL/GenBank/DDBJ whole genome shotgun (WGS) entry which is preliminary data.</text>
</comment>
<evidence type="ECO:0000256" key="2">
    <source>
        <dbReference type="SAM" id="Phobius"/>
    </source>
</evidence>
<keyword evidence="2" id="KW-0472">Membrane</keyword>
<keyword evidence="2" id="KW-1133">Transmembrane helix</keyword>
<dbReference type="Proteomes" id="UP001224775">
    <property type="component" value="Unassembled WGS sequence"/>
</dbReference>
<keyword evidence="4" id="KW-1185">Reference proteome</keyword>
<feature type="transmembrane region" description="Helical" evidence="2">
    <location>
        <begin position="246"/>
        <end position="267"/>
    </location>
</feature>
<keyword evidence="2" id="KW-0812">Transmembrane</keyword>
<feature type="compositionally biased region" description="Polar residues" evidence="1">
    <location>
        <begin position="139"/>
        <end position="150"/>
    </location>
</feature>
<proteinExistence type="predicted"/>
<name>A0AAD9D3Z9_9STRA</name>
<feature type="region of interest" description="Disordered" evidence="1">
    <location>
        <begin position="130"/>
        <end position="151"/>
    </location>
</feature>
<organism evidence="3 4">
    <name type="scientific">Skeletonema marinoi</name>
    <dbReference type="NCBI Taxonomy" id="267567"/>
    <lineage>
        <taxon>Eukaryota</taxon>
        <taxon>Sar</taxon>
        <taxon>Stramenopiles</taxon>
        <taxon>Ochrophyta</taxon>
        <taxon>Bacillariophyta</taxon>
        <taxon>Coscinodiscophyceae</taxon>
        <taxon>Thalassiosirophycidae</taxon>
        <taxon>Thalassiosirales</taxon>
        <taxon>Skeletonemataceae</taxon>
        <taxon>Skeletonema</taxon>
        <taxon>Skeletonema marinoi-dohrnii complex</taxon>
    </lineage>
</organism>
<dbReference type="PANTHER" id="PTHR21113:SF4">
    <property type="entry name" value="CHITIN-BINDING TYPE-4 DOMAIN-CONTAINING PROTEIN"/>
    <property type="match status" value="1"/>
</dbReference>
<gene>
    <name evidence="3" type="ORF">QTG54_017063</name>
</gene>
<sequence>MGGRHVLLDGISPALQYRGWKYMDELQKFVEGGMQGTSFIDAVSGIVNRGCHNPPCGTGAVDGGYERSQNFKKVLETFFDASLPEISPLGTSLGLSPLFTSFNPDALPPSLKSSSPSSVDVPQPVLEHVDSADADPTQDPVSSSDTQINHINDVPTHYCNEQTNLPSDSKAVDVVYQYEVVLSHPIDLQEALLKVKKEVVASLADSLGCITESMRRSLRDTVHNNTLIGIQEGIAKVDTGKESCSMASFSGCIPIVSHLTGYLTILLQMKTFRKQKTKLYTLFNRA</sequence>
<dbReference type="PANTHER" id="PTHR21113">
    <property type="entry name" value="AGAP001705-PA"/>
    <property type="match status" value="1"/>
</dbReference>
<evidence type="ECO:0000313" key="4">
    <source>
        <dbReference type="Proteomes" id="UP001224775"/>
    </source>
</evidence>
<accession>A0AAD9D3Z9</accession>